<evidence type="ECO:0000313" key="1">
    <source>
        <dbReference type="EMBL" id="CAK89843.1"/>
    </source>
</evidence>
<gene>
    <name evidence="1" type="ORF">GSPATT00023016001</name>
</gene>
<dbReference type="KEGG" id="ptm:GSPATT00023016001"/>
<name>A0E3H6_PARTE</name>
<accession>A0E3H6</accession>
<dbReference type="EMBL" id="CT868656">
    <property type="protein sequence ID" value="CAK89843.1"/>
    <property type="molecule type" value="Genomic_DNA"/>
</dbReference>
<dbReference type="GeneID" id="5043025"/>
<keyword evidence="2" id="KW-1185">Reference proteome</keyword>
<proteinExistence type="predicted"/>
<dbReference type="AlphaFoldDB" id="A0E3H6"/>
<protein>
    <submittedName>
        <fullName evidence="1">Uncharacterized protein</fullName>
    </submittedName>
</protein>
<sequence length="105" mass="12511">MSSEQQQQQTKLHKLQNYYHQFQKAEITGTQLKSQLQTNLKIRWNPNLENIIHQVDPSYTDFVRSINKTNKYVPKQTTPKLTEQINQPKKIRTEHIGHADLLKWD</sequence>
<dbReference type="HOGENOM" id="CLU_2269059_0_0_1"/>
<dbReference type="Proteomes" id="UP000000600">
    <property type="component" value="Unassembled WGS sequence"/>
</dbReference>
<evidence type="ECO:0000313" key="2">
    <source>
        <dbReference type="Proteomes" id="UP000000600"/>
    </source>
</evidence>
<reference evidence="1 2" key="1">
    <citation type="journal article" date="2006" name="Nature">
        <title>Global trends of whole-genome duplications revealed by the ciliate Paramecium tetraurelia.</title>
        <authorList>
            <consortium name="Genoscope"/>
            <person name="Aury J.-M."/>
            <person name="Jaillon O."/>
            <person name="Duret L."/>
            <person name="Noel B."/>
            <person name="Jubin C."/>
            <person name="Porcel B.M."/>
            <person name="Segurens B."/>
            <person name="Daubin V."/>
            <person name="Anthouard V."/>
            <person name="Aiach N."/>
            <person name="Arnaiz O."/>
            <person name="Billaut A."/>
            <person name="Beisson J."/>
            <person name="Blanc I."/>
            <person name="Bouhouche K."/>
            <person name="Camara F."/>
            <person name="Duharcourt S."/>
            <person name="Guigo R."/>
            <person name="Gogendeau D."/>
            <person name="Katinka M."/>
            <person name="Keller A.-M."/>
            <person name="Kissmehl R."/>
            <person name="Klotz C."/>
            <person name="Koll F."/>
            <person name="Le Moue A."/>
            <person name="Lepere C."/>
            <person name="Malinsky S."/>
            <person name="Nowacki M."/>
            <person name="Nowak J.K."/>
            <person name="Plattner H."/>
            <person name="Poulain J."/>
            <person name="Ruiz F."/>
            <person name="Serrano V."/>
            <person name="Zagulski M."/>
            <person name="Dessen P."/>
            <person name="Betermier M."/>
            <person name="Weissenbach J."/>
            <person name="Scarpelli C."/>
            <person name="Schachter V."/>
            <person name="Sperling L."/>
            <person name="Meyer E."/>
            <person name="Cohen J."/>
            <person name="Wincker P."/>
        </authorList>
    </citation>
    <scope>NUCLEOTIDE SEQUENCE [LARGE SCALE GENOMIC DNA]</scope>
    <source>
        <strain evidence="1 2">Stock d4-2</strain>
    </source>
</reference>
<dbReference type="RefSeq" id="XP_001457240.1">
    <property type="nucleotide sequence ID" value="XM_001457203.1"/>
</dbReference>
<dbReference type="InParanoid" id="A0E3H6"/>
<organism evidence="1 2">
    <name type="scientific">Paramecium tetraurelia</name>
    <dbReference type="NCBI Taxonomy" id="5888"/>
    <lineage>
        <taxon>Eukaryota</taxon>
        <taxon>Sar</taxon>
        <taxon>Alveolata</taxon>
        <taxon>Ciliophora</taxon>
        <taxon>Intramacronucleata</taxon>
        <taxon>Oligohymenophorea</taxon>
        <taxon>Peniculida</taxon>
        <taxon>Parameciidae</taxon>
        <taxon>Paramecium</taxon>
    </lineage>
</organism>